<gene>
    <name evidence="1" type="ORF">H8E23_14140</name>
</gene>
<sequence length="145" mass="15900">MSEINLEEARISVEGQWLSAEDLTDMIQKKMQAGDMKFSNLAAALEELNNALENSTTLNIKLVLPKEDYEKLRAAGGDDDREMVRNAIITFIGGSAAGVKKLFIKCPKCKGPIEIATDKRPLDVECAKCGTGGRLTAQNKWAKLE</sequence>
<organism evidence="1 2">
    <name type="scientific">Candidatus Desulfatibia profunda</name>
    <dbReference type="NCBI Taxonomy" id="2841695"/>
    <lineage>
        <taxon>Bacteria</taxon>
        <taxon>Pseudomonadati</taxon>
        <taxon>Thermodesulfobacteriota</taxon>
        <taxon>Desulfobacteria</taxon>
        <taxon>Desulfobacterales</taxon>
        <taxon>Desulfobacterales incertae sedis</taxon>
        <taxon>Candidatus Desulfatibia</taxon>
    </lineage>
</organism>
<dbReference type="AlphaFoldDB" id="A0A8J6TJM9"/>
<protein>
    <submittedName>
        <fullName evidence="1">Uncharacterized protein</fullName>
    </submittedName>
</protein>
<accession>A0A8J6TJM9</accession>
<reference evidence="1 2" key="1">
    <citation type="submission" date="2020-08" db="EMBL/GenBank/DDBJ databases">
        <title>Bridging the membrane lipid divide: bacteria of the FCB group superphylum have the potential to synthesize archaeal ether lipids.</title>
        <authorList>
            <person name="Villanueva L."/>
            <person name="Von Meijenfeldt F.A.B."/>
            <person name="Westbye A.B."/>
            <person name="Yadav S."/>
            <person name="Hopmans E.C."/>
            <person name="Dutilh B.E."/>
            <person name="Sinninghe Damste J.S."/>
        </authorList>
    </citation>
    <scope>NUCLEOTIDE SEQUENCE [LARGE SCALE GENOMIC DNA]</scope>
    <source>
        <strain evidence="1">NIOZ-UU30</strain>
    </source>
</reference>
<dbReference type="EMBL" id="JACNJH010000200">
    <property type="protein sequence ID" value="MBC8362527.1"/>
    <property type="molecule type" value="Genomic_DNA"/>
</dbReference>
<dbReference type="Proteomes" id="UP000603434">
    <property type="component" value="Unassembled WGS sequence"/>
</dbReference>
<evidence type="ECO:0000313" key="1">
    <source>
        <dbReference type="EMBL" id="MBC8362527.1"/>
    </source>
</evidence>
<name>A0A8J6TJM9_9BACT</name>
<evidence type="ECO:0000313" key="2">
    <source>
        <dbReference type="Proteomes" id="UP000603434"/>
    </source>
</evidence>
<comment type="caution">
    <text evidence="1">The sequence shown here is derived from an EMBL/GenBank/DDBJ whole genome shotgun (WGS) entry which is preliminary data.</text>
</comment>
<proteinExistence type="predicted"/>